<protein>
    <recommendedName>
        <fullName evidence="7 8">Triosephosphate isomerase</fullName>
        <shortName evidence="7">TIM</shortName>
        <shortName evidence="7">TPI</shortName>
        <ecNumber evidence="7 8">5.3.1.1</ecNumber>
    </recommendedName>
    <alternativeName>
        <fullName evidence="7">Triose-phosphate isomerase</fullName>
    </alternativeName>
</protein>
<dbReference type="GO" id="GO:0004807">
    <property type="term" value="F:triose-phosphate isomerase activity"/>
    <property type="evidence" value="ECO:0007669"/>
    <property type="project" value="UniProtKB-EC"/>
</dbReference>
<feature type="active site" description="Proton acceptor" evidence="7">
    <location>
        <position position="165"/>
    </location>
</feature>
<organism evidence="9 10">
    <name type="scientific">Gilvimarinus algae</name>
    <dbReference type="NCBI Taxonomy" id="3058037"/>
    <lineage>
        <taxon>Bacteria</taxon>
        <taxon>Pseudomonadati</taxon>
        <taxon>Pseudomonadota</taxon>
        <taxon>Gammaproteobacteria</taxon>
        <taxon>Cellvibrionales</taxon>
        <taxon>Cellvibrionaceae</taxon>
        <taxon>Gilvimarinus</taxon>
    </lineage>
</organism>
<proteinExistence type="inferred from homology"/>
<evidence type="ECO:0000313" key="10">
    <source>
        <dbReference type="Proteomes" id="UP001168380"/>
    </source>
</evidence>
<evidence type="ECO:0000256" key="4">
    <source>
        <dbReference type="ARBA" id="ARBA00022490"/>
    </source>
</evidence>
<dbReference type="NCBIfam" id="TIGR00419">
    <property type="entry name" value="tim"/>
    <property type="match status" value="1"/>
</dbReference>
<evidence type="ECO:0000256" key="6">
    <source>
        <dbReference type="ARBA" id="ARBA00023235"/>
    </source>
</evidence>
<feature type="binding site" evidence="7">
    <location>
        <begin position="11"/>
        <end position="13"/>
    </location>
    <ligand>
        <name>substrate</name>
    </ligand>
</feature>
<comment type="similarity">
    <text evidence="2 7 8">Belongs to the triosephosphate isomerase family.</text>
</comment>
<keyword evidence="3 7" id="KW-0312">Gluconeogenesis</keyword>
<evidence type="ECO:0000256" key="5">
    <source>
        <dbReference type="ARBA" id="ARBA00023152"/>
    </source>
</evidence>
<comment type="caution">
    <text evidence="9">The sequence shown here is derived from an EMBL/GenBank/DDBJ whole genome shotgun (WGS) entry which is preliminary data.</text>
</comment>
<dbReference type="SUPFAM" id="SSF51351">
    <property type="entry name" value="Triosephosphate isomerase (TIM)"/>
    <property type="match status" value="1"/>
</dbReference>
<feature type="binding site" evidence="7">
    <location>
        <begin position="232"/>
        <end position="233"/>
    </location>
    <ligand>
        <name>substrate</name>
    </ligand>
</feature>
<comment type="pathway">
    <text evidence="1">Carbohydrate metabolism; erythritol degradation.</text>
</comment>
<name>A0ABT8TMP4_9GAMM</name>
<dbReference type="HAMAP" id="MF_00147_B">
    <property type="entry name" value="TIM_B"/>
    <property type="match status" value="1"/>
</dbReference>
<comment type="catalytic activity">
    <reaction evidence="7 8">
        <text>D-glyceraldehyde 3-phosphate = dihydroxyacetone phosphate</text>
        <dbReference type="Rhea" id="RHEA:18585"/>
        <dbReference type="ChEBI" id="CHEBI:57642"/>
        <dbReference type="ChEBI" id="CHEBI:59776"/>
        <dbReference type="EC" id="5.3.1.1"/>
    </reaction>
</comment>
<dbReference type="Gene3D" id="3.20.20.70">
    <property type="entry name" value="Aldolase class I"/>
    <property type="match status" value="1"/>
</dbReference>
<dbReference type="InterPro" id="IPR020861">
    <property type="entry name" value="Triosephosphate_isomerase_AS"/>
</dbReference>
<evidence type="ECO:0000313" key="9">
    <source>
        <dbReference type="EMBL" id="MDO3383667.1"/>
    </source>
</evidence>
<comment type="subcellular location">
    <subcellularLocation>
        <location evidence="7 8">Cytoplasm</location>
    </subcellularLocation>
</comment>
<evidence type="ECO:0000256" key="3">
    <source>
        <dbReference type="ARBA" id="ARBA00022432"/>
    </source>
</evidence>
<dbReference type="InterPro" id="IPR000652">
    <property type="entry name" value="Triosephosphate_isomerase"/>
</dbReference>
<accession>A0ABT8TMP4</accession>
<comment type="subunit">
    <text evidence="7 8">Homodimer.</text>
</comment>
<sequence>MKQRAPLVVANWKLNGGTDLMCASVASFVKKRFKAAIGIAPPYVYISDMVSFLRNSNIMVGSQNVSKFASGAFTGETSAQMLKEVGCGFCLIGHSERRQVFLENDASCHTKIERALAAGLMPILCVGENSQQHELGLTHDILYRQLHQALDGVSLQGQRLCIAYEPVWAIGTGKAASAAQVQEVHEYIRQELGAILGAGVAGQVDILYGGSVKKDNAAELLAMPNVDGLLVGGASLDPDHFAEICAIANELAPHQEAQ</sequence>
<dbReference type="EMBL" id="JAULRT010000062">
    <property type="protein sequence ID" value="MDO3383667.1"/>
    <property type="molecule type" value="Genomic_DNA"/>
</dbReference>
<dbReference type="PANTHER" id="PTHR21139:SF42">
    <property type="entry name" value="TRIOSEPHOSPHATE ISOMERASE"/>
    <property type="match status" value="1"/>
</dbReference>
<keyword evidence="4 7" id="KW-0963">Cytoplasm</keyword>
<feature type="binding site" evidence="7">
    <location>
        <position position="211"/>
    </location>
    <ligand>
        <name>substrate</name>
    </ligand>
</feature>
<dbReference type="InterPro" id="IPR022896">
    <property type="entry name" value="TrioseP_Isoase_bac/euk"/>
</dbReference>
<dbReference type="CDD" id="cd00311">
    <property type="entry name" value="TIM"/>
    <property type="match status" value="1"/>
</dbReference>
<evidence type="ECO:0000256" key="8">
    <source>
        <dbReference type="RuleBase" id="RU363013"/>
    </source>
</evidence>
<dbReference type="Pfam" id="PF00121">
    <property type="entry name" value="TIM"/>
    <property type="match status" value="1"/>
</dbReference>
<comment type="function">
    <text evidence="7">Involved in the gluconeogenesis. Catalyzes stereospecifically the conversion of dihydroxyacetone phosphate (DHAP) to D-glyceraldehyde-3-phosphate (G3P).</text>
</comment>
<dbReference type="InterPro" id="IPR013785">
    <property type="entry name" value="Aldolase_TIM"/>
</dbReference>
<evidence type="ECO:0000256" key="2">
    <source>
        <dbReference type="ARBA" id="ARBA00007422"/>
    </source>
</evidence>
<feature type="active site" description="Electrophile" evidence="7">
    <location>
        <position position="94"/>
    </location>
</feature>
<keyword evidence="10" id="KW-1185">Reference proteome</keyword>
<dbReference type="PANTHER" id="PTHR21139">
    <property type="entry name" value="TRIOSEPHOSPHATE ISOMERASE"/>
    <property type="match status" value="1"/>
</dbReference>
<comment type="pathway">
    <text evidence="7 8">Carbohydrate biosynthesis; gluconeogenesis.</text>
</comment>
<dbReference type="RefSeq" id="WP_302714595.1">
    <property type="nucleotide sequence ID" value="NZ_JAULRT010000062.1"/>
</dbReference>
<keyword evidence="5 7" id="KW-0324">Glycolysis</keyword>
<evidence type="ECO:0000256" key="7">
    <source>
        <dbReference type="HAMAP-Rule" id="MF_00147"/>
    </source>
</evidence>
<feature type="binding site" evidence="7">
    <location>
        <position position="171"/>
    </location>
    <ligand>
        <name>substrate</name>
    </ligand>
</feature>
<reference evidence="9" key="1">
    <citation type="submission" date="2023-07" db="EMBL/GenBank/DDBJ databases">
        <title>Gilvimarinus algae sp. nov., isolated from the surface of Kelp.</title>
        <authorList>
            <person name="Sun Y.Y."/>
            <person name="Gong Y."/>
            <person name="Du Z.J."/>
        </authorList>
    </citation>
    <scope>NUCLEOTIDE SEQUENCE</scope>
    <source>
        <strain evidence="9">SDUM040014</strain>
    </source>
</reference>
<evidence type="ECO:0000256" key="1">
    <source>
        <dbReference type="ARBA" id="ARBA00004939"/>
    </source>
</evidence>
<dbReference type="PROSITE" id="PS00171">
    <property type="entry name" value="TIM_1"/>
    <property type="match status" value="1"/>
</dbReference>
<gene>
    <name evidence="7 9" type="primary">tpiA</name>
    <name evidence="9" type="ORF">QWI16_15905</name>
</gene>
<dbReference type="EC" id="5.3.1.1" evidence="7 8"/>
<dbReference type="Proteomes" id="UP001168380">
    <property type="component" value="Unassembled WGS sequence"/>
</dbReference>
<keyword evidence="6 7" id="KW-0413">Isomerase</keyword>
<dbReference type="PROSITE" id="PS51440">
    <property type="entry name" value="TIM_2"/>
    <property type="match status" value="1"/>
</dbReference>
<dbReference type="InterPro" id="IPR035990">
    <property type="entry name" value="TIM_sf"/>
</dbReference>
<comment type="pathway">
    <text evidence="7 8">Carbohydrate degradation; glycolysis; D-glyceraldehyde 3-phosphate from glycerone phosphate: step 1/1.</text>
</comment>